<evidence type="ECO:0000313" key="3">
    <source>
        <dbReference type="Proteomes" id="UP001054945"/>
    </source>
</evidence>
<keyword evidence="3" id="KW-1185">Reference proteome</keyword>
<feature type="compositionally biased region" description="Low complexity" evidence="1">
    <location>
        <begin position="73"/>
        <end position="82"/>
    </location>
</feature>
<proteinExistence type="predicted"/>
<organism evidence="2 3">
    <name type="scientific">Caerostris extrusa</name>
    <name type="common">Bark spider</name>
    <name type="synonym">Caerostris bankana</name>
    <dbReference type="NCBI Taxonomy" id="172846"/>
    <lineage>
        <taxon>Eukaryota</taxon>
        <taxon>Metazoa</taxon>
        <taxon>Ecdysozoa</taxon>
        <taxon>Arthropoda</taxon>
        <taxon>Chelicerata</taxon>
        <taxon>Arachnida</taxon>
        <taxon>Araneae</taxon>
        <taxon>Araneomorphae</taxon>
        <taxon>Entelegynae</taxon>
        <taxon>Araneoidea</taxon>
        <taxon>Araneidae</taxon>
        <taxon>Caerostris</taxon>
    </lineage>
</organism>
<dbReference type="EMBL" id="BPLR01010249">
    <property type="protein sequence ID" value="GIY38025.1"/>
    <property type="molecule type" value="Genomic_DNA"/>
</dbReference>
<protein>
    <submittedName>
        <fullName evidence="2">Uncharacterized protein</fullName>
    </submittedName>
</protein>
<dbReference type="AlphaFoldDB" id="A0AAV4SVB0"/>
<reference evidence="2 3" key="1">
    <citation type="submission" date="2021-06" db="EMBL/GenBank/DDBJ databases">
        <title>Caerostris extrusa draft genome.</title>
        <authorList>
            <person name="Kono N."/>
            <person name="Arakawa K."/>
        </authorList>
    </citation>
    <scope>NUCLEOTIDE SEQUENCE [LARGE SCALE GENOMIC DNA]</scope>
</reference>
<feature type="region of interest" description="Disordered" evidence="1">
    <location>
        <begin position="47"/>
        <end position="82"/>
    </location>
</feature>
<comment type="caution">
    <text evidence="2">The sequence shown here is derived from an EMBL/GenBank/DDBJ whole genome shotgun (WGS) entry which is preliminary data.</text>
</comment>
<evidence type="ECO:0000256" key="1">
    <source>
        <dbReference type="SAM" id="MobiDB-lite"/>
    </source>
</evidence>
<gene>
    <name evidence="2" type="ORF">CEXT_147261</name>
</gene>
<name>A0AAV4SVB0_CAEEX</name>
<evidence type="ECO:0000313" key="2">
    <source>
        <dbReference type="EMBL" id="GIY38025.1"/>
    </source>
</evidence>
<accession>A0AAV4SVB0</accession>
<dbReference type="Proteomes" id="UP001054945">
    <property type="component" value="Unassembled WGS sequence"/>
</dbReference>
<sequence length="110" mass="12284">MIIFLLHPHPGGGMHLSSADDDPSYLRGRGRSPRLHIAFNTLLIRQIPSTPTPPARRGERKKKEGYRNEFMTAPATSPPSSYGSSARSISFYLHIAIMFPLLLYDNPHAN</sequence>